<keyword evidence="1" id="KW-0436">Ligase</keyword>
<keyword evidence="2" id="KW-1185">Reference proteome</keyword>
<dbReference type="GO" id="GO:0004527">
    <property type="term" value="F:exonuclease activity"/>
    <property type="evidence" value="ECO:0007669"/>
    <property type="project" value="UniProtKB-KW"/>
</dbReference>
<dbReference type="InterPro" id="IPR026360">
    <property type="entry name" value="Xnuc_lig_assoc"/>
</dbReference>
<comment type="caution">
    <text evidence="1">The sequence shown here is derived from an EMBL/GenBank/DDBJ whole genome shotgun (WGS) entry which is preliminary data.</text>
</comment>
<gene>
    <name evidence="1" type="ORF">DQQ10_08760</name>
</gene>
<proteinExistence type="predicted"/>
<dbReference type="GO" id="GO:0004521">
    <property type="term" value="F:RNA endonuclease activity"/>
    <property type="evidence" value="ECO:0007669"/>
    <property type="project" value="TreeGrafter"/>
</dbReference>
<reference evidence="1 2" key="1">
    <citation type="submission" date="2018-06" db="EMBL/GenBank/DDBJ databases">
        <title>Chryseolinea flavus sp. nov., a member of the phylum Bacteroidetes isolated from soil.</title>
        <authorList>
            <person name="Li Y."/>
            <person name="Wang J."/>
        </authorList>
    </citation>
    <scope>NUCLEOTIDE SEQUENCE [LARGE SCALE GENOMIC DNA]</scope>
    <source>
        <strain evidence="1 2">SDU1-6</strain>
    </source>
</reference>
<evidence type="ECO:0000313" key="1">
    <source>
        <dbReference type="EMBL" id="RAW01730.1"/>
    </source>
</evidence>
<keyword evidence="1" id="KW-0269">Exonuclease</keyword>
<dbReference type="InterPro" id="IPR036866">
    <property type="entry name" value="RibonucZ/Hydroxyglut_hydro"/>
</dbReference>
<dbReference type="SUPFAM" id="SSF56281">
    <property type="entry name" value="Metallo-hydrolase/oxidoreductase"/>
    <property type="match status" value="1"/>
</dbReference>
<dbReference type="PANTHER" id="PTHR11203:SF49">
    <property type="entry name" value="BLL1145 PROTEIN"/>
    <property type="match status" value="1"/>
</dbReference>
<keyword evidence="1" id="KW-0378">Hydrolase</keyword>
<dbReference type="PANTHER" id="PTHR11203">
    <property type="entry name" value="CLEAVAGE AND POLYADENYLATION SPECIFICITY FACTOR FAMILY MEMBER"/>
    <property type="match status" value="1"/>
</dbReference>
<dbReference type="RefSeq" id="WP_112746470.1">
    <property type="nucleotide sequence ID" value="NZ_QMFY01000003.1"/>
</dbReference>
<name>A0A364Y450_9BACT</name>
<dbReference type="InterPro" id="IPR050698">
    <property type="entry name" value="MBL"/>
</dbReference>
<organism evidence="1 2">
    <name type="scientific">Pseudochryseolinea flava</name>
    <dbReference type="NCBI Taxonomy" id="2059302"/>
    <lineage>
        <taxon>Bacteria</taxon>
        <taxon>Pseudomonadati</taxon>
        <taxon>Bacteroidota</taxon>
        <taxon>Cytophagia</taxon>
        <taxon>Cytophagales</taxon>
        <taxon>Fulvivirgaceae</taxon>
        <taxon>Pseudochryseolinea</taxon>
    </lineage>
</organism>
<dbReference type="AlphaFoldDB" id="A0A364Y450"/>
<evidence type="ECO:0000313" key="2">
    <source>
        <dbReference type="Proteomes" id="UP000251889"/>
    </source>
</evidence>
<dbReference type="OrthoDB" id="9803916at2"/>
<dbReference type="EC" id="3.1.-.-" evidence="1"/>
<dbReference type="Gene3D" id="3.60.15.10">
    <property type="entry name" value="Ribonuclease Z/Hydroxyacylglutathione hydrolase-like"/>
    <property type="match status" value="1"/>
</dbReference>
<dbReference type="GO" id="GO:0016874">
    <property type="term" value="F:ligase activity"/>
    <property type="evidence" value="ECO:0007669"/>
    <property type="project" value="UniProtKB-KW"/>
</dbReference>
<dbReference type="Proteomes" id="UP000251889">
    <property type="component" value="Unassembled WGS sequence"/>
</dbReference>
<accession>A0A364Y450</accession>
<sequence length="345" mass="38524">MSLLTFTDRGIYCAKADVFLDPWKPVKRAIISHGHSDHASFGHGAYMCTTGTAPIIKHRLSLTDNVQALPYGEQVDIHGVKFSFHPAGHIPGSAQIRVEHQGEVWVFSGDYKRAPDHVSEPFEPARCHTFITESTFGLPFYRWQSQQDIMNDVNLWWRKNQSEGKVSVMAGYALGKSQRVLKNIDSSIGKIFTHGAIHVMNDVLMRAGMVLPETTRVTAEMKKQDFEGALILCPPSAVGSSWIRKFMPFSLGIASGWMLLRGARRRRGADRGFVLSDHADWNELNTTVHETGAERVFVTHGYAAVFAQWLREKGLDAHEVKTQFEGELGEIVEAASEEGVKTESQ</sequence>
<dbReference type="NCBIfam" id="TIGR04122">
    <property type="entry name" value="Xnuc_lig_assoc"/>
    <property type="match status" value="1"/>
</dbReference>
<dbReference type="EMBL" id="QMFY01000003">
    <property type="protein sequence ID" value="RAW01730.1"/>
    <property type="molecule type" value="Genomic_DNA"/>
</dbReference>
<keyword evidence="1" id="KW-0540">Nuclease</keyword>
<protein>
    <submittedName>
        <fullName evidence="1">Ligase-associated DNA damage response exonuclease</fullName>
        <ecNumber evidence="1">3.1.-.-</ecNumber>
    </submittedName>
</protein>